<dbReference type="GO" id="GO:0009451">
    <property type="term" value="P:RNA modification"/>
    <property type="evidence" value="ECO:0007669"/>
    <property type="project" value="InterPro"/>
</dbReference>
<organism evidence="4 5">
    <name type="scientific">Kalanchoe fedtschenkoi</name>
    <name type="common">Lavender scallops</name>
    <name type="synonym">South American air plant</name>
    <dbReference type="NCBI Taxonomy" id="63787"/>
    <lineage>
        <taxon>Eukaryota</taxon>
        <taxon>Viridiplantae</taxon>
        <taxon>Streptophyta</taxon>
        <taxon>Embryophyta</taxon>
        <taxon>Tracheophyta</taxon>
        <taxon>Spermatophyta</taxon>
        <taxon>Magnoliopsida</taxon>
        <taxon>eudicotyledons</taxon>
        <taxon>Gunneridae</taxon>
        <taxon>Pentapetalae</taxon>
        <taxon>Saxifragales</taxon>
        <taxon>Crassulaceae</taxon>
        <taxon>Kalanchoe</taxon>
    </lineage>
</organism>
<dbReference type="InterPro" id="IPR046960">
    <property type="entry name" value="PPR_At4g14850-like_plant"/>
</dbReference>
<dbReference type="Gramene" id="Kaladp0042s0373.1.v1.1">
    <property type="protein sequence ID" value="Kaladp0042s0373.1.v1.1.CDS.1"/>
    <property type="gene ID" value="Kaladp0042s0373.v1.1"/>
</dbReference>
<dbReference type="GO" id="GO:0003723">
    <property type="term" value="F:RNA binding"/>
    <property type="evidence" value="ECO:0007669"/>
    <property type="project" value="InterPro"/>
</dbReference>
<dbReference type="AlphaFoldDB" id="A0A7N0TS53"/>
<feature type="region of interest" description="Disordered" evidence="3">
    <location>
        <begin position="303"/>
        <end position="503"/>
    </location>
</feature>
<dbReference type="PANTHER" id="PTHR47926:SF388">
    <property type="entry name" value="DYW DOMAIN-CONTAINING PROTEIN"/>
    <property type="match status" value="1"/>
</dbReference>
<dbReference type="GO" id="GO:0099402">
    <property type="term" value="P:plant organ development"/>
    <property type="evidence" value="ECO:0007669"/>
    <property type="project" value="UniProtKB-ARBA"/>
</dbReference>
<evidence type="ECO:0000256" key="3">
    <source>
        <dbReference type="SAM" id="MobiDB-lite"/>
    </source>
</evidence>
<dbReference type="Gene3D" id="1.25.40.10">
    <property type="entry name" value="Tetratricopeptide repeat domain"/>
    <property type="match status" value="1"/>
</dbReference>
<evidence type="ECO:0000313" key="4">
    <source>
        <dbReference type="EnsemblPlants" id="Kaladp0042s0373.1.v1.1.CDS.1"/>
    </source>
</evidence>
<evidence type="ECO:0008006" key="6">
    <source>
        <dbReference type="Google" id="ProtNLM"/>
    </source>
</evidence>
<dbReference type="FunFam" id="1.25.40.10:FF:000158">
    <property type="entry name" value="pentatricopeptide repeat-containing protein At2g33680"/>
    <property type="match status" value="1"/>
</dbReference>
<accession>A0A7N0TS53</accession>
<keyword evidence="5" id="KW-1185">Reference proteome</keyword>
<feature type="compositionally biased region" description="Polar residues" evidence="3">
    <location>
        <begin position="428"/>
        <end position="441"/>
    </location>
</feature>
<dbReference type="EnsemblPlants" id="Kaladp0042s0373.1.v1.1">
    <property type="protein sequence ID" value="Kaladp0042s0373.1.v1.1.CDS.1"/>
    <property type="gene ID" value="Kaladp0042s0373.v1.1"/>
</dbReference>
<evidence type="ECO:0000313" key="5">
    <source>
        <dbReference type="Proteomes" id="UP000594263"/>
    </source>
</evidence>
<feature type="compositionally biased region" description="Polar residues" evidence="3">
    <location>
        <begin position="311"/>
        <end position="348"/>
    </location>
</feature>
<reference evidence="4" key="1">
    <citation type="submission" date="2021-01" db="UniProtKB">
        <authorList>
            <consortium name="EnsemblPlants"/>
        </authorList>
    </citation>
    <scope>IDENTIFICATION</scope>
</reference>
<proteinExistence type="predicted"/>
<dbReference type="InterPro" id="IPR011990">
    <property type="entry name" value="TPR-like_helical_dom_sf"/>
</dbReference>
<dbReference type="Pfam" id="PF01535">
    <property type="entry name" value="PPR"/>
    <property type="match status" value="3"/>
</dbReference>
<feature type="repeat" description="PPR" evidence="2">
    <location>
        <begin position="577"/>
        <end position="611"/>
    </location>
</feature>
<dbReference type="PANTHER" id="PTHR47926">
    <property type="entry name" value="PENTATRICOPEPTIDE REPEAT-CONTAINING PROTEIN"/>
    <property type="match status" value="1"/>
</dbReference>
<feature type="compositionally biased region" description="Basic and acidic residues" evidence="3">
    <location>
        <begin position="412"/>
        <end position="425"/>
    </location>
</feature>
<protein>
    <recommendedName>
        <fullName evidence="6">Pentatricopeptide repeat-containing protein</fullName>
    </recommendedName>
</protein>
<evidence type="ECO:0000256" key="2">
    <source>
        <dbReference type="PROSITE-ProRule" id="PRU00708"/>
    </source>
</evidence>
<name>A0A7N0TS53_KALFE</name>
<dbReference type="Proteomes" id="UP000594263">
    <property type="component" value="Unplaced"/>
</dbReference>
<dbReference type="PROSITE" id="PS51375">
    <property type="entry name" value="PPR"/>
    <property type="match status" value="1"/>
</dbReference>
<keyword evidence="1" id="KW-0677">Repeat</keyword>
<feature type="compositionally biased region" description="Basic and acidic residues" evidence="3">
    <location>
        <begin position="350"/>
        <end position="384"/>
    </location>
</feature>
<evidence type="ECO:0000256" key="1">
    <source>
        <dbReference type="ARBA" id="ARBA00022737"/>
    </source>
</evidence>
<dbReference type="InterPro" id="IPR002885">
    <property type="entry name" value="PPR_rpt"/>
</dbReference>
<sequence>MIRALTAAKKSTKAAATSISALRSHPNPINSIWPPFSTSSFSSYASPYSSIPVDGFWPECHPYQFGDGYNPSFVTCRCGPCGGGRNDSFLGCGHGNYYSGAEFGGRLENCDVGYGGCLDWSDGSYWGTDFRCKPFANYAAQWMNGDARWSQQVPDWYGLREWIVQPQMTVDCGGNVVGDGHCYGEDSVGFQSFYSEDYAGQWNENPMFFSGGVLGSEQPVSPDWVSRHYQGFQDDYEFHGYSQYIRPQSSMGYSCDTIEGSGNDSDGGFYERGYSNGPYCQSLTTSQLKPAASYPGERYVNGSGGVFQGNGPVSLNTSREGYQQTRQPQSYTSDSYSKNENNFQQNLSKHGGDLNGGRKVEGPHHARSSDFWNGRRLDGPEAKNKNAVNFGSRQNGDRDDWRNGKYSTGDFTLKERPATMIDKRGQLGSLTADSNQRQKPQAKSGPYTQKIERYQRPARQKSNGDFLGDIEPTPSPALNAPHSDEAAPVSNCEKPVEDPDSEQIRGTVEELERFTGDGKLVLAVEVLNVMEKKQERLDPERDISAVKLLIRACGDSKAVAEAKAVHKHIVTLMSPLKFSVYNKILRMYLKCGAVEDARSMFYNMAAHNLTSWDTMIKGLVMNDLGEEALDVFTQFRNTDSDPDGPMFLSVFSACRLVGDVTEGMLHFESMTKRYGIAPSMKHYVCMVDMMGHVGHLEEAMEFIEKMPVEPWVDVWETLMKFCRIHGNMELGDRCAEMVGKLDPARLSEEAKAGLVPVTCSET</sequence>